<keyword evidence="1" id="KW-0732">Signal</keyword>
<organism evidence="2 3">
    <name type="scientific">Maricaulis virginensis</name>
    <dbReference type="NCBI Taxonomy" id="144022"/>
    <lineage>
        <taxon>Bacteria</taxon>
        <taxon>Pseudomonadati</taxon>
        <taxon>Pseudomonadota</taxon>
        <taxon>Alphaproteobacteria</taxon>
        <taxon>Maricaulales</taxon>
        <taxon>Maricaulaceae</taxon>
        <taxon>Maricaulis</taxon>
    </lineage>
</organism>
<dbReference type="RefSeq" id="WP_271187327.1">
    <property type="nucleotide sequence ID" value="NZ_BSFE01000007.1"/>
</dbReference>
<reference evidence="2" key="2">
    <citation type="submission" date="2023-01" db="EMBL/GenBank/DDBJ databases">
        <authorList>
            <person name="Sun Q."/>
            <person name="Evtushenko L."/>
        </authorList>
    </citation>
    <scope>NUCLEOTIDE SEQUENCE</scope>
    <source>
        <strain evidence="2">VKM B-1513</strain>
    </source>
</reference>
<evidence type="ECO:0000313" key="2">
    <source>
        <dbReference type="EMBL" id="GLK52968.1"/>
    </source>
</evidence>
<comment type="caution">
    <text evidence="2">The sequence shown here is derived from an EMBL/GenBank/DDBJ whole genome shotgun (WGS) entry which is preliminary data.</text>
</comment>
<sequence length="197" mass="21516">MYFTRAFSSHVRSIAALAVTAGLLSGCQSVSDALSSPEPNAGPCPSALSLYEAQRLVELEGGEVAYENVGFTGEILAVRSLCSYYGERPILANLEIDMGFGRGPAARGDARTYEYFVAITRRDYDVIHKEVFPIRVEFDAGEDRVYLTEEIDAISIPRADEGTSGVNFEIIVGFELTPEQIAFNRSGQRFRVAAGQD</sequence>
<evidence type="ECO:0000313" key="3">
    <source>
        <dbReference type="Proteomes" id="UP001143486"/>
    </source>
</evidence>
<keyword evidence="3" id="KW-1185">Reference proteome</keyword>
<dbReference type="AlphaFoldDB" id="A0A9W6IMD4"/>
<evidence type="ECO:0000256" key="1">
    <source>
        <dbReference type="SAM" id="SignalP"/>
    </source>
</evidence>
<feature type="signal peptide" evidence="1">
    <location>
        <begin position="1"/>
        <end position="18"/>
    </location>
</feature>
<accession>A0A9W6IMD4</accession>
<proteinExistence type="predicted"/>
<protein>
    <recommendedName>
        <fullName evidence="4">Lipoprotein</fullName>
    </recommendedName>
</protein>
<reference evidence="2" key="1">
    <citation type="journal article" date="2014" name="Int. J. Syst. Evol. Microbiol.">
        <title>Complete genome sequence of Corynebacterium casei LMG S-19264T (=DSM 44701T), isolated from a smear-ripened cheese.</title>
        <authorList>
            <consortium name="US DOE Joint Genome Institute (JGI-PGF)"/>
            <person name="Walter F."/>
            <person name="Albersmeier A."/>
            <person name="Kalinowski J."/>
            <person name="Ruckert C."/>
        </authorList>
    </citation>
    <scope>NUCLEOTIDE SEQUENCE</scope>
    <source>
        <strain evidence="2">VKM B-1513</strain>
    </source>
</reference>
<dbReference type="PROSITE" id="PS51257">
    <property type="entry name" value="PROKAR_LIPOPROTEIN"/>
    <property type="match status" value="1"/>
</dbReference>
<dbReference type="Proteomes" id="UP001143486">
    <property type="component" value="Unassembled WGS sequence"/>
</dbReference>
<evidence type="ECO:0008006" key="4">
    <source>
        <dbReference type="Google" id="ProtNLM"/>
    </source>
</evidence>
<name>A0A9W6IMD4_9PROT</name>
<feature type="chain" id="PRO_5040963340" description="Lipoprotein" evidence="1">
    <location>
        <begin position="19"/>
        <end position="197"/>
    </location>
</feature>
<dbReference type="EMBL" id="BSFE01000007">
    <property type="protein sequence ID" value="GLK52968.1"/>
    <property type="molecule type" value="Genomic_DNA"/>
</dbReference>
<gene>
    <name evidence="2" type="ORF">GCM10017621_24760</name>
</gene>